<evidence type="ECO:0000313" key="3">
    <source>
        <dbReference type="Proteomes" id="UP000317650"/>
    </source>
</evidence>
<name>A0A4S8IE09_MUSBA</name>
<sequence length="128" mass="13897">MAPNTGNEDTGMSSSHHISGGDPSRLRAIRPRRGCVDPVSGRIRMADIALLVAEDFQRSRKRWETEEDHGRGRRRRTGEECFGSSASFAGSALGRQAREKVSSSKEVESAVEPRSSFGVAAFDGLFSA</sequence>
<organism evidence="2 3">
    <name type="scientific">Musa balbisiana</name>
    <name type="common">Banana</name>
    <dbReference type="NCBI Taxonomy" id="52838"/>
    <lineage>
        <taxon>Eukaryota</taxon>
        <taxon>Viridiplantae</taxon>
        <taxon>Streptophyta</taxon>
        <taxon>Embryophyta</taxon>
        <taxon>Tracheophyta</taxon>
        <taxon>Spermatophyta</taxon>
        <taxon>Magnoliopsida</taxon>
        <taxon>Liliopsida</taxon>
        <taxon>Zingiberales</taxon>
        <taxon>Musaceae</taxon>
        <taxon>Musa</taxon>
    </lineage>
</organism>
<dbReference type="PANTHER" id="PTHR36067">
    <property type="entry name" value="EXPRESSED PROTEIN"/>
    <property type="match status" value="1"/>
</dbReference>
<feature type="compositionally biased region" description="Low complexity" evidence="1">
    <location>
        <begin position="80"/>
        <end position="92"/>
    </location>
</feature>
<dbReference type="EMBL" id="PYDT01000011">
    <property type="protein sequence ID" value="THU45894.1"/>
    <property type="molecule type" value="Genomic_DNA"/>
</dbReference>
<reference evidence="2 3" key="1">
    <citation type="journal article" date="2019" name="Nat. Plants">
        <title>Genome sequencing of Musa balbisiana reveals subgenome evolution and function divergence in polyploid bananas.</title>
        <authorList>
            <person name="Yao X."/>
        </authorList>
    </citation>
    <scope>NUCLEOTIDE SEQUENCE [LARGE SCALE GENOMIC DNA]</scope>
    <source>
        <strain evidence="3">cv. DH-PKW</strain>
        <tissue evidence="2">Leaves</tissue>
    </source>
</reference>
<keyword evidence="3" id="KW-1185">Reference proteome</keyword>
<feature type="region of interest" description="Disordered" evidence="1">
    <location>
        <begin position="1"/>
        <end position="33"/>
    </location>
</feature>
<feature type="compositionally biased region" description="Basic and acidic residues" evidence="1">
    <location>
        <begin position="60"/>
        <end position="70"/>
    </location>
</feature>
<proteinExistence type="predicted"/>
<dbReference type="AlphaFoldDB" id="A0A4S8IE09"/>
<dbReference type="PANTHER" id="PTHR36067:SF1">
    <property type="entry name" value="EXPRESSED PROTEIN"/>
    <property type="match status" value="1"/>
</dbReference>
<gene>
    <name evidence="2" type="ORF">C4D60_Mb02t22770</name>
</gene>
<feature type="compositionally biased region" description="Basic and acidic residues" evidence="1">
    <location>
        <begin position="96"/>
        <end position="108"/>
    </location>
</feature>
<comment type="caution">
    <text evidence="2">The sequence shown here is derived from an EMBL/GenBank/DDBJ whole genome shotgun (WGS) entry which is preliminary data.</text>
</comment>
<feature type="compositionally biased region" description="Polar residues" evidence="1">
    <location>
        <begin position="1"/>
        <end position="17"/>
    </location>
</feature>
<evidence type="ECO:0000256" key="1">
    <source>
        <dbReference type="SAM" id="MobiDB-lite"/>
    </source>
</evidence>
<protein>
    <submittedName>
        <fullName evidence="2">Uncharacterized protein</fullName>
    </submittedName>
</protein>
<dbReference type="Proteomes" id="UP000317650">
    <property type="component" value="Chromosome 2"/>
</dbReference>
<feature type="region of interest" description="Disordered" evidence="1">
    <location>
        <begin position="60"/>
        <end position="113"/>
    </location>
</feature>
<evidence type="ECO:0000313" key="2">
    <source>
        <dbReference type="EMBL" id="THU45894.1"/>
    </source>
</evidence>
<accession>A0A4S8IE09</accession>